<comment type="caution">
    <text evidence="1">The sequence shown here is derived from an EMBL/GenBank/DDBJ whole genome shotgun (WGS) entry which is preliminary data.</text>
</comment>
<protein>
    <submittedName>
        <fullName evidence="1">Uncharacterized protein</fullName>
    </submittedName>
</protein>
<evidence type="ECO:0000313" key="2">
    <source>
        <dbReference type="Proteomes" id="UP000656367"/>
    </source>
</evidence>
<sequence>MTVIHFELIPPTEALSEQYLDWSSQLLDRARFYDKFFVKLCRDTENDFYSIALYLCTTIMMYSPVAGWEADTVSVPHMSGTSLYWTIHQEERQWVSDLSDISLV</sequence>
<dbReference type="Proteomes" id="UP000656367">
    <property type="component" value="Unassembled WGS sequence"/>
</dbReference>
<reference evidence="1" key="1">
    <citation type="journal article" date="2014" name="Int. J. Syst. Evol. Microbiol.">
        <title>Complete genome sequence of Corynebacterium casei LMG S-19264T (=DSM 44701T), isolated from a smear-ripened cheese.</title>
        <authorList>
            <consortium name="US DOE Joint Genome Institute (JGI-PGF)"/>
            <person name="Walter F."/>
            <person name="Albersmeier A."/>
            <person name="Kalinowski J."/>
            <person name="Ruckert C."/>
        </authorList>
    </citation>
    <scope>NUCLEOTIDE SEQUENCE</scope>
    <source>
        <strain evidence="1">JCM 15759</strain>
    </source>
</reference>
<accession>A0A830FHN9</accession>
<dbReference type="AlphaFoldDB" id="A0A830FHN9"/>
<dbReference type="EMBL" id="BMON01000006">
    <property type="protein sequence ID" value="GGM51004.1"/>
    <property type="molecule type" value="Genomic_DNA"/>
</dbReference>
<evidence type="ECO:0000313" key="1">
    <source>
        <dbReference type="EMBL" id="GGM51004.1"/>
    </source>
</evidence>
<name>A0A830FHN9_HALAR</name>
<proteinExistence type="predicted"/>
<organism evidence="1 2">
    <name type="scientific">Haloarcula argentinensis</name>
    <dbReference type="NCBI Taxonomy" id="43776"/>
    <lineage>
        <taxon>Archaea</taxon>
        <taxon>Methanobacteriati</taxon>
        <taxon>Methanobacteriota</taxon>
        <taxon>Stenosarchaea group</taxon>
        <taxon>Halobacteria</taxon>
        <taxon>Halobacteriales</taxon>
        <taxon>Haloarculaceae</taxon>
        <taxon>Haloarcula</taxon>
    </lineage>
</organism>
<gene>
    <name evidence="1" type="ORF">GCM10009006_35210</name>
</gene>
<reference evidence="1" key="2">
    <citation type="submission" date="2020-09" db="EMBL/GenBank/DDBJ databases">
        <authorList>
            <person name="Sun Q."/>
            <person name="Ohkuma M."/>
        </authorList>
    </citation>
    <scope>NUCLEOTIDE SEQUENCE</scope>
    <source>
        <strain evidence="1">JCM 15759</strain>
    </source>
</reference>